<evidence type="ECO:0000259" key="1">
    <source>
        <dbReference type="Pfam" id="PF13193"/>
    </source>
</evidence>
<dbReference type="Proteomes" id="UP000259273">
    <property type="component" value="Unassembled WGS sequence"/>
</dbReference>
<protein>
    <submittedName>
        <fullName evidence="2">Long-chain fatty acid--CoA ligase</fullName>
    </submittedName>
</protein>
<accession>A0A3C1KQK2</accession>
<dbReference type="Pfam" id="PF13193">
    <property type="entry name" value="AMP-binding_C"/>
    <property type="match status" value="1"/>
</dbReference>
<organism evidence="2 3">
    <name type="scientific">Haliea salexigens</name>
    <dbReference type="NCBI Taxonomy" id="287487"/>
    <lineage>
        <taxon>Bacteria</taxon>
        <taxon>Pseudomonadati</taxon>
        <taxon>Pseudomonadota</taxon>
        <taxon>Gammaproteobacteria</taxon>
        <taxon>Cellvibrionales</taxon>
        <taxon>Halieaceae</taxon>
        <taxon>Haliea</taxon>
    </lineage>
</organism>
<dbReference type="InterPro" id="IPR045851">
    <property type="entry name" value="AMP-bd_C_sf"/>
</dbReference>
<dbReference type="SUPFAM" id="SSF56801">
    <property type="entry name" value="Acetyl-CoA synthetase-like"/>
    <property type="match status" value="1"/>
</dbReference>
<proteinExistence type="predicted"/>
<evidence type="ECO:0000313" key="2">
    <source>
        <dbReference type="EMBL" id="HAN28763.1"/>
    </source>
</evidence>
<keyword evidence="2" id="KW-0436">Ligase</keyword>
<gene>
    <name evidence="2" type="ORF">DCP75_13775</name>
</gene>
<dbReference type="InterPro" id="IPR025110">
    <property type="entry name" value="AMP-bd_C"/>
</dbReference>
<reference evidence="2 3" key="1">
    <citation type="journal article" date="2018" name="Nat. Biotechnol.">
        <title>A standardized bacterial taxonomy based on genome phylogeny substantially revises the tree of life.</title>
        <authorList>
            <person name="Parks D.H."/>
            <person name="Chuvochina M."/>
            <person name="Waite D.W."/>
            <person name="Rinke C."/>
            <person name="Skarshewski A."/>
            <person name="Chaumeil P.A."/>
            <person name="Hugenholtz P."/>
        </authorList>
    </citation>
    <scope>NUCLEOTIDE SEQUENCE [LARGE SCALE GENOMIC DNA]</scope>
    <source>
        <strain evidence="2">UBA9158</strain>
    </source>
</reference>
<dbReference type="Gene3D" id="3.30.300.30">
    <property type="match status" value="1"/>
</dbReference>
<name>A0A3C1KQK2_9GAMM</name>
<feature type="domain" description="AMP-binding enzyme C-terminal" evidence="1">
    <location>
        <begin position="1"/>
        <end position="44"/>
    </location>
</feature>
<feature type="non-terminal residue" evidence="2">
    <location>
        <position position="1"/>
    </location>
</feature>
<comment type="caution">
    <text evidence="2">The sequence shown here is derived from an EMBL/GenBank/DDBJ whole genome shotgun (WGS) entry which is preliminary data.</text>
</comment>
<dbReference type="AlphaFoldDB" id="A0A3C1KQK2"/>
<sequence>VVPASNATTAEGELLAWANARLGKQQRLAELKFVDDLPRNPNGKILKRELRMQFGE</sequence>
<dbReference type="EMBL" id="DMND01000186">
    <property type="protein sequence ID" value="HAN28763.1"/>
    <property type="molecule type" value="Genomic_DNA"/>
</dbReference>
<evidence type="ECO:0000313" key="3">
    <source>
        <dbReference type="Proteomes" id="UP000259273"/>
    </source>
</evidence>
<dbReference type="GO" id="GO:0016874">
    <property type="term" value="F:ligase activity"/>
    <property type="evidence" value="ECO:0007669"/>
    <property type="project" value="UniProtKB-KW"/>
</dbReference>